<feature type="binding site" evidence="13">
    <location>
        <position position="97"/>
    </location>
    <ligand>
        <name>ATP</name>
        <dbReference type="ChEBI" id="CHEBI:30616"/>
    </ligand>
</feature>
<evidence type="ECO:0000256" key="2">
    <source>
        <dbReference type="ARBA" id="ARBA00012513"/>
    </source>
</evidence>
<dbReference type="GO" id="GO:0005524">
    <property type="term" value="F:ATP binding"/>
    <property type="evidence" value="ECO:0007669"/>
    <property type="project" value="UniProtKB-UniRule"/>
</dbReference>
<proteinExistence type="inferred from homology"/>
<reference evidence="16" key="1">
    <citation type="submission" date="2019-12" db="EMBL/GenBank/DDBJ databases">
        <authorList>
            <person name="Scholz U."/>
            <person name="Mascher M."/>
            <person name="Fiebig A."/>
        </authorList>
    </citation>
    <scope>NUCLEOTIDE SEQUENCE</scope>
</reference>
<dbReference type="InterPro" id="IPR011009">
    <property type="entry name" value="Kinase-like_dom_sf"/>
</dbReference>
<keyword evidence="5" id="KW-0597">Phosphoprotein</keyword>
<dbReference type="FunFam" id="1.10.510.10:FF:000395">
    <property type="entry name" value="receptor-like serine/threonine-protein kinase NCRK"/>
    <property type="match status" value="1"/>
</dbReference>
<dbReference type="EMBL" id="LR743600">
    <property type="protein sequence ID" value="CAA2630822.1"/>
    <property type="molecule type" value="Genomic_DNA"/>
</dbReference>
<evidence type="ECO:0000256" key="6">
    <source>
        <dbReference type="ARBA" id="ARBA00022679"/>
    </source>
</evidence>
<comment type="similarity">
    <text evidence="14">Belongs to the protein kinase superfamily.</text>
</comment>
<dbReference type="EMBL" id="LR746276">
    <property type="protein sequence ID" value="CAA7407106.1"/>
    <property type="molecule type" value="Genomic_DNA"/>
</dbReference>
<dbReference type="GO" id="GO:0005886">
    <property type="term" value="C:plasma membrane"/>
    <property type="evidence" value="ECO:0007669"/>
    <property type="project" value="UniProtKB-SubCell"/>
</dbReference>
<dbReference type="PANTHER" id="PTHR47989">
    <property type="entry name" value="OS01G0750732 PROTEIN"/>
    <property type="match status" value="1"/>
</dbReference>
<evidence type="ECO:0000256" key="11">
    <source>
        <dbReference type="ARBA" id="ARBA00047899"/>
    </source>
</evidence>
<comment type="catalytic activity">
    <reaction evidence="11">
        <text>L-threonyl-[protein] + ATP = O-phospho-L-threonyl-[protein] + ADP + H(+)</text>
        <dbReference type="Rhea" id="RHEA:46608"/>
        <dbReference type="Rhea" id="RHEA-COMP:11060"/>
        <dbReference type="Rhea" id="RHEA-COMP:11605"/>
        <dbReference type="ChEBI" id="CHEBI:15378"/>
        <dbReference type="ChEBI" id="CHEBI:30013"/>
        <dbReference type="ChEBI" id="CHEBI:30616"/>
        <dbReference type="ChEBI" id="CHEBI:61977"/>
        <dbReference type="ChEBI" id="CHEBI:456216"/>
        <dbReference type="EC" id="2.7.11.1"/>
    </reaction>
</comment>
<dbReference type="EC" id="2.7.11.1" evidence="2"/>
<protein>
    <recommendedName>
        <fullName evidence="2">non-specific serine/threonine protein kinase</fullName>
        <ecNumber evidence="2">2.7.11.1</ecNumber>
    </recommendedName>
</protein>
<dbReference type="PROSITE" id="PS50011">
    <property type="entry name" value="PROTEIN_KINASE_DOM"/>
    <property type="match status" value="1"/>
</dbReference>
<accession>A0A7I8JJV4</accession>
<evidence type="ECO:0000256" key="5">
    <source>
        <dbReference type="ARBA" id="ARBA00022553"/>
    </source>
</evidence>
<keyword evidence="10" id="KW-0472">Membrane</keyword>
<dbReference type="Pfam" id="PF00069">
    <property type="entry name" value="Pkinase"/>
    <property type="match status" value="1"/>
</dbReference>
<evidence type="ECO:0000259" key="15">
    <source>
        <dbReference type="PROSITE" id="PS50011"/>
    </source>
</evidence>
<organism evidence="16">
    <name type="scientific">Spirodela intermedia</name>
    <name type="common">Intermediate duckweed</name>
    <dbReference type="NCBI Taxonomy" id="51605"/>
    <lineage>
        <taxon>Eukaryota</taxon>
        <taxon>Viridiplantae</taxon>
        <taxon>Streptophyta</taxon>
        <taxon>Embryophyta</taxon>
        <taxon>Tracheophyta</taxon>
        <taxon>Spermatophyta</taxon>
        <taxon>Magnoliopsida</taxon>
        <taxon>Liliopsida</taxon>
        <taxon>Araceae</taxon>
        <taxon>Lemnoideae</taxon>
        <taxon>Spirodela</taxon>
    </lineage>
</organism>
<dbReference type="InterPro" id="IPR017441">
    <property type="entry name" value="Protein_kinase_ATP_BS"/>
</dbReference>
<evidence type="ECO:0000256" key="3">
    <source>
        <dbReference type="ARBA" id="ARBA00022475"/>
    </source>
</evidence>
<dbReference type="AlphaFoldDB" id="A0A7I8JJV4"/>
<dbReference type="PROSITE" id="PS00107">
    <property type="entry name" value="PROTEIN_KINASE_ATP"/>
    <property type="match status" value="1"/>
</dbReference>
<evidence type="ECO:0000256" key="10">
    <source>
        <dbReference type="ARBA" id="ARBA00023136"/>
    </source>
</evidence>
<dbReference type="GO" id="GO:0004674">
    <property type="term" value="F:protein serine/threonine kinase activity"/>
    <property type="evidence" value="ECO:0007669"/>
    <property type="project" value="UniProtKB-KW"/>
</dbReference>
<name>A0A7I8JJV4_SPIIN</name>
<dbReference type="PROSITE" id="PS00108">
    <property type="entry name" value="PROTEIN_KINASE_ST"/>
    <property type="match status" value="1"/>
</dbReference>
<dbReference type="OrthoDB" id="4062651at2759"/>
<dbReference type="FunFam" id="3.30.200.20:FF:000178">
    <property type="entry name" value="serine/threonine-protein kinase PBS1-like"/>
    <property type="match status" value="1"/>
</dbReference>
<keyword evidence="9 13" id="KW-0067">ATP-binding</keyword>
<sequence length="368" mass="40131">MPFGLVSAWNKRRRSLSYDQIDPWIYRPAQCWQLGEEVLRPKRRSGGGGGGGGASVFTLREMEAATCSFADGNSLGRGGFGRVYRGTLSSGQVVAIKRMEAAPPLREAEKEREFRVEVDVLSRVDHPNVVSLVGYCAEGDQRLLVYEYLSRGHLQGQLHGTGGGRMEWPVRLRVALGVGRGLAYLHSGSAVGIPIAHMDLKSTNILLGEDFEAKISDFGLAKFMPEGPDGGLAMGMQGTFGYFDPEYASTGNFTLKSDVYAFGVVLLELLTGRRAIDLHQGPPGQSLILQLQHLLADRKGLRRVIDRAMPRSSCTMESVVLFAGLAARCVCLESGGRPAMADCVAELQLALSANMRRRHRVQHPSLRS</sequence>
<keyword evidence="4 14" id="KW-0723">Serine/threonine-protein kinase</keyword>
<keyword evidence="8" id="KW-0418">Kinase</keyword>
<evidence type="ECO:0000313" key="16">
    <source>
        <dbReference type="EMBL" id="CAA2630822.1"/>
    </source>
</evidence>
<keyword evidence="3" id="KW-1003">Cell membrane</keyword>
<evidence type="ECO:0000256" key="7">
    <source>
        <dbReference type="ARBA" id="ARBA00022741"/>
    </source>
</evidence>
<evidence type="ECO:0000313" key="18">
    <source>
        <dbReference type="Proteomes" id="UP000663760"/>
    </source>
</evidence>
<comment type="catalytic activity">
    <reaction evidence="12">
        <text>L-seryl-[protein] + ATP = O-phospho-L-seryl-[protein] + ADP + H(+)</text>
        <dbReference type="Rhea" id="RHEA:17989"/>
        <dbReference type="Rhea" id="RHEA-COMP:9863"/>
        <dbReference type="Rhea" id="RHEA-COMP:11604"/>
        <dbReference type="ChEBI" id="CHEBI:15378"/>
        <dbReference type="ChEBI" id="CHEBI:29999"/>
        <dbReference type="ChEBI" id="CHEBI:30616"/>
        <dbReference type="ChEBI" id="CHEBI:83421"/>
        <dbReference type="ChEBI" id="CHEBI:456216"/>
        <dbReference type="EC" id="2.7.11.1"/>
    </reaction>
</comment>
<evidence type="ECO:0000256" key="13">
    <source>
        <dbReference type="PROSITE-ProRule" id="PRU10141"/>
    </source>
</evidence>
<evidence type="ECO:0000313" key="17">
    <source>
        <dbReference type="EMBL" id="CAA7407106.1"/>
    </source>
</evidence>
<evidence type="ECO:0000256" key="8">
    <source>
        <dbReference type="ARBA" id="ARBA00022777"/>
    </source>
</evidence>
<evidence type="ECO:0000256" key="1">
    <source>
        <dbReference type="ARBA" id="ARBA00004236"/>
    </source>
</evidence>
<evidence type="ECO:0000256" key="12">
    <source>
        <dbReference type="ARBA" id="ARBA00048679"/>
    </source>
</evidence>
<dbReference type="InterPro" id="IPR008271">
    <property type="entry name" value="Ser/Thr_kinase_AS"/>
</dbReference>
<keyword evidence="18" id="KW-1185">Reference proteome</keyword>
<dbReference type="Gene3D" id="1.10.510.10">
    <property type="entry name" value="Transferase(Phosphotransferase) domain 1"/>
    <property type="match status" value="1"/>
</dbReference>
<dbReference type="PANTHER" id="PTHR47989:SF47">
    <property type="entry name" value="SERINE_THREONINE-PROTEIN KINASE PBL28-RELATED"/>
    <property type="match status" value="1"/>
</dbReference>
<evidence type="ECO:0000256" key="4">
    <source>
        <dbReference type="ARBA" id="ARBA00022527"/>
    </source>
</evidence>
<comment type="subcellular location">
    <subcellularLocation>
        <location evidence="1">Cell membrane</location>
    </subcellularLocation>
</comment>
<keyword evidence="7 13" id="KW-0547">Nucleotide-binding</keyword>
<dbReference type="CDD" id="cd14066">
    <property type="entry name" value="STKc_IRAK"/>
    <property type="match status" value="1"/>
</dbReference>
<dbReference type="SMART" id="SM00220">
    <property type="entry name" value="S_TKc"/>
    <property type="match status" value="1"/>
</dbReference>
<dbReference type="SUPFAM" id="SSF56112">
    <property type="entry name" value="Protein kinase-like (PK-like)"/>
    <property type="match status" value="1"/>
</dbReference>
<dbReference type="Gene3D" id="3.30.200.20">
    <property type="entry name" value="Phosphorylase Kinase, domain 1"/>
    <property type="match status" value="1"/>
</dbReference>
<evidence type="ECO:0000256" key="14">
    <source>
        <dbReference type="RuleBase" id="RU000304"/>
    </source>
</evidence>
<feature type="domain" description="Protein kinase" evidence="15">
    <location>
        <begin position="69"/>
        <end position="366"/>
    </location>
</feature>
<evidence type="ECO:0000256" key="9">
    <source>
        <dbReference type="ARBA" id="ARBA00022840"/>
    </source>
</evidence>
<dbReference type="InterPro" id="IPR000719">
    <property type="entry name" value="Prot_kinase_dom"/>
</dbReference>
<keyword evidence="6" id="KW-0808">Transferase</keyword>
<dbReference type="Proteomes" id="UP000663760">
    <property type="component" value="Chromosome 13"/>
</dbReference>
<gene>
    <name evidence="16" type="ORF">SI7747_13016468</name>
    <name evidence="17" type="ORF">SI8410_13017784</name>
</gene>